<evidence type="ECO:0000313" key="1">
    <source>
        <dbReference type="EMBL" id="MBA2880637.1"/>
    </source>
</evidence>
<dbReference type="EMBL" id="JACDUS010000002">
    <property type="protein sequence ID" value="MBA2880637.1"/>
    <property type="molecule type" value="Genomic_DNA"/>
</dbReference>
<dbReference type="SUPFAM" id="SSF54523">
    <property type="entry name" value="Pili subunits"/>
    <property type="match status" value="1"/>
</dbReference>
<keyword evidence="2" id="KW-1185">Reference proteome</keyword>
<dbReference type="Gene3D" id="1.25.40.10">
    <property type="entry name" value="Tetratricopeptide repeat domain"/>
    <property type="match status" value="1"/>
</dbReference>
<dbReference type="SUPFAM" id="SSF81901">
    <property type="entry name" value="HCP-like"/>
    <property type="match status" value="1"/>
</dbReference>
<dbReference type="InterPro" id="IPR011990">
    <property type="entry name" value="TPR-like_helical_dom_sf"/>
</dbReference>
<accession>A0A7W0HJX0</accession>
<evidence type="ECO:0000313" key="2">
    <source>
        <dbReference type="Proteomes" id="UP000525298"/>
    </source>
</evidence>
<sequence>MADYLLLKGVSFLGGRHETTERDMNAIHTLFKQSLALDPYFLQTCYFTQAYLAWHGEKYKDAIELLKISNNHRSWDWQPAFFIGFDYHYFLNDNIKASKYLMEAAKKPGASPFLANLAARLSQKGGQTEAAIAFLKSMRLQTKDELVKEQLNKRIKALEEVKILEKGIARYKEKFSRPPQSLDDLVNSGILSGLPENPYGKRFVFKDGEIEF</sequence>
<dbReference type="Proteomes" id="UP000525298">
    <property type="component" value="Unassembled WGS sequence"/>
</dbReference>
<protein>
    <submittedName>
        <fullName evidence="1">Tetratricopeptide (TPR) repeat protein</fullName>
    </submittedName>
</protein>
<gene>
    <name evidence="1" type="ORF">HNR65_000955</name>
</gene>
<comment type="caution">
    <text evidence="1">The sequence shown here is derived from an EMBL/GenBank/DDBJ whole genome shotgun (WGS) entry which is preliminary data.</text>
</comment>
<organism evidence="1 2">
    <name type="scientific">Desulfosalsimonas propionicica</name>
    <dbReference type="NCBI Taxonomy" id="332175"/>
    <lineage>
        <taxon>Bacteria</taxon>
        <taxon>Pseudomonadati</taxon>
        <taxon>Thermodesulfobacteriota</taxon>
        <taxon>Desulfobacteria</taxon>
        <taxon>Desulfobacterales</taxon>
        <taxon>Desulfosalsimonadaceae</taxon>
        <taxon>Desulfosalsimonas</taxon>
    </lineage>
</organism>
<dbReference type="InterPro" id="IPR045584">
    <property type="entry name" value="Pilin-like"/>
</dbReference>
<name>A0A7W0HJX0_9BACT</name>
<dbReference type="AlphaFoldDB" id="A0A7W0HJX0"/>
<reference evidence="1 2" key="1">
    <citation type="submission" date="2020-07" db="EMBL/GenBank/DDBJ databases">
        <title>Genomic Encyclopedia of Type Strains, Phase IV (KMG-IV): sequencing the most valuable type-strain genomes for metagenomic binning, comparative biology and taxonomic classification.</title>
        <authorList>
            <person name="Goeker M."/>
        </authorList>
    </citation>
    <scope>NUCLEOTIDE SEQUENCE [LARGE SCALE GENOMIC DNA]</scope>
    <source>
        <strain evidence="1 2">DSM 17721</strain>
    </source>
</reference>
<dbReference type="RefSeq" id="WP_181550301.1">
    <property type="nucleotide sequence ID" value="NZ_JACDUS010000002.1"/>
</dbReference>
<proteinExistence type="predicted"/>